<reference evidence="1" key="1">
    <citation type="journal article" date="2020" name="Phytopathology">
        <title>Genome sequence of the chestnut blight fungus Cryphonectria parasitica EP155: A fundamental resource for an archetypical invasive plant pathogen.</title>
        <authorList>
            <person name="Crouch J.A."/>
            <person name="Dawe A."/>
            <person name="Aerts A."/>
            <person name="Barry K."/>
            <person name="Churchill A.C.L."/>
            <person name="Grimwood J."/>
            <person name="Hillman B."/>
            <person name="Milgroom M.G."/>
            <person name="Pangilinan J."/>
            <person name="Smith M."/>
            <person name="Salamov A."/>
            <person name="Schmutz J."/>
            <person name="Yadav J."/>
            <person name="Grigoriev I.V."/>
            <person name="Nuss D."/>
        </authorList>
    </citation>
    <scope>NUCLEOTIDE SEQUENCE</scope>
    <source>
        <strain evidence="1">EP155</strain>
    </source>
</reference>
<sequence>MTAEILQNFNPLKDLTNSITKNLWETQFEDLKACCLPSEAIIDLSNYIVYARQHIQLRSWKRQNLVTAMQAACIQFSNEPGRILRPALACRTHPLPSRLEKRMDCFFRWVSRSSASKECAVPLAASALIREAHNAGLDGWPPVDVFDSVFASLNTCLEKRHRISLRQQFLQDYLRAVILRHLSFLSRIEDVVPASICSFCIVHDPSYLLDCGHRICISGYDFQLKNCVVCNTAMSSSIVVKPHAAGVRVLKLCGKDGIALAQSLTHLSRILPGPWHNYFDLVIGSDTGILFVVLLFCKNATLGDCLWHIERTRDVRWGSNGLELVREQEASARRQEAGLYFVLRNAMLELMFSATTVSANLSIKGEGRSHSFRYLASKRLKIISWSQRLSVATFLDGYMSFDTWLFG</sequence>
<dbReference type="OrthoDB" id="4932771at2759"/>
<dbReference type="EMBL" id="MU032349">
    <property type="protein sequence ID" value="KAF3763528.1"/>
    <property type="molecule type" value="Genomic_DNA"/>
</dbReference>
<dbReference type="GeneID" id="63842833"/>
<dbReference type="AlphaFoldDB" id="A0A9P4XYV2"/>
<organism evidence="1 2">
    <name type="scientific">Cryphonectria parasitica (strain ATCC 38755 / EP155)</name>
    <dbReference type="NCBI Taxonomy" id="660469"/>
    <lineage>
        <taxon>Eukaryota</taxon>
        <taxon>Fungi</taxon>
        <taxon>Dikarya</taxon>
        <taxon>Ascomycota</taxon>
        <taxon>Pezizomycotina</taxon>
        <taxon>Sordariomycetes</taxon>
        <taxon>Sordariomycetidae</taxon>
        <taxon>Diaporthales</taxon>
        <taxon>Cryphonectriaceae</taxon>
        <taxon>Cryphonectria-Endothia species complex</taxon>
        <taxon>Cryphonectria</taxon>
    </lineage>
</organism>
<accession>A0A9P4XYV2</accession>
<proteinExistence type="predicted"/>
<keyword evidence="2" id="KW-1185">Reference proteome</keyword>
<name>A0A9P4XYV2_CRYP1</name>
<evidence type="ECO:0000313" key="1">
    <source>
        <dbReference type="EMBL" id="KAF3763528.1"/>
    </source>
</evidence>
<evidence type="ECO:0000313" key="2">
    <source>
        <dbReference type="Proteomes" id="UP000803844"/>
    </source>
</evidence>
<dbReference type="Proteomes" id="UP000803844">
    <property type="component" value="Unassembled WGS sequence"/>
</dbReference>
<protein>
    <submittedName>
        <fullName evidence="1">Uncharacterized protein</fullName>
    </submittedName>
</protein>
<comment type="caution">
    <text evidence="1">The sequence shown here is derived from an EMBL/GenBank/DDBJ whole genome shotgun (WGS) entry which is preliminary data.</text>
</comment>
<gene>
    <name evidence="1" type="ORF">M406DRAFT_74122</name>
</gene>
<dbReference type="RefSeq" id="XP_040774489.1">
    <property type="nucleotide sequence ID" value="XM_040925704.1"/>
</dbReference>